<feature type="compositionally biased region" description="Polar residues" evidence="1">
    <location>
        <begin position="274"/>
        <end position="284"/>
    </location>
</feature>
<reference evidence="2" key="2">
    <citation type="submission" date="2020-09" db="EMBL/GenBank/DDBJ databases">
        <authorList>
            <person name="Sun Q."/>
            <person name="Kim S."/>
        </authorList>
    </citation>
    <scope>NUCLEOTIDE SEQUENCE</scope>
    <source>
        <strain evidence="2">KCTC 32182</strain>
    </source>
</reference>
<organism evidence="2 3">
    <name type="scientific">Paludibacterium paludis</name>
    <dbReference type="NCBI Taxonomy" id="1225769"/>
    <lineage>
        <taxon>Bacteria</taxon>
        <taxon>Pseudomonadati</taxon>
        <taxon>Pseudomonadota</taxon>
        <taxon>Betaproteobacteria</taxon>
        <taxon>Neisseriales</taxon>
        <taxon>Chromobacteriaceae</taxon>
        <taxon>Paludibacterium</taxon>
    </lineage>
</organism>
<dbReference type="Proteomes" id="UP000645257">
    <property type="component" value="Unassembled WGS sequence"/>
</dbReference>
<accession>A0A918P553</accession>
<dbReference type="RefSeq" id="WP_189534909.1">
    <property type="nucleotide sequence ID" value="NZ_BMYX01000015.1"/>
</dbReference>
<evidence type="ECO:0000313" key="2">
    <source>
        <dbReference type="EMBL" id="GGY20791.1"/>
    </source>
</evidence>
<feature type="region of interest" description="Disordered" evidence="1">
    <location>
        <begin position="269"/>
        <end position="302"/>
    </location>
</feature>
<reference evidence="2" key="1">
    <citation type="journal article" date="2014" name="Int. J. Syst. Evol. Microbiol.">
        <title>Complete genome sequence of Corynebacterium casei LMG S-19264T (=DSM 44701T), isolated from a smear-ripened cheese.</title>
        <authorList>
            <consortium name="US DOE Joint Genome Institute (JGI-PGF)"/>
            <person name="Walter F."/>
            <person name="Albersmeier A."/>
            <person name="Kalinowski J."/>
            <person name="Ruckert C."/>
        </authorList>
    </citation>
    <scope>NUCLEOTIDE SEQUENCE</scope>
    <source>
        <strain evidence="2">KCTC 32182</strain>
    </source>
</reference>
<name>A0A918P553_9NEIS</name>
<keyword evidence="3" id="KW-1185">Reference proteome</keyword>
<gene>
    <name evidence="2" type="ORF">GCM10011289_25520</name>
</gene>
<protein>
    <submittedName>
        <fullName evidence="2">Uncharacterized protein</fullName>
    </submittedName>
</protein>
<dbReference type="AlphaFoldDB" id="A0A918P553"/>
<proteinExistence type="predicted"/>
<evidence type="ECO:0000313" key="3">
    <source>
        <dbReference type="Proteomes" id="UP000645257"/>
    </source>
</evidence>
<sequence>MMTPAAIPSLPSRHQRGMSLMEVTLALALTCGVTAVAYHMLATGRDDDKARQLAWQQQTLAKAARRYMVDNYAALHASSGMAAFTEATDNAPSVRAIAPSRYLPPMMPARNSAGRNSCLLMSPSAGNQPLKALLITRGPDGQTPDRALAEAAARAMSESTGVVTGLAGNRFTATAGDGTWQITVTQPAYANDASDGGCAAMLDGQRLTLAQGDLVTNLTVDDPGIDNASQALWRVQDTSAPPGANQNTLLTTTTVRTDADGQGELAFYPGTAPDSGTATASTDLGTVLPDATHPESGRTPQLHSQDLLSVDTSPGNGGTLRLPDADQYRGLRISTDTSSVESGLTMLSNAVLSWGNQPLVLRGGNANPATPPVVIVHPGIRIAPAETQGRDPASGFRDIGKTRILTIGNVWKDYDQVRATDLARWRTDTPASAMEMDYAPCPTSEWGTLLPIKDTPQVAICLPSLSPNTVPTAGSLKNQLTGRWYFLAMSTIPLNSKDVRDGVRWMASSQLTGIGNRGIDPDGFLAKPSTAIAAIPGRTPANEELWSLKGAPLWPVRMKNDKGYDE</sequence>
<comment type="caution">
    <text evidence="2">The sequence shown here is derived from an EMBL/GenBank/DDBJ whole genome shotgun (WGS) entry which is preliminary data.</text>
</comment>
<dbReference type="EMBL" id="BMYX01000015">
    <property type="protein sequence ID" value="GGY20791.1"/>
    <property type="molecule type" value="Genomic_DNA"/>
</dbReference>
<evidence type="ECO:0000256" key="1">
    <source>
        <dbReference type="SAM" id="MobiDB-lite"/>
    </source>
</evidence>